<keyword evidence="4" id="KW-0288">FMN</keyword>
<name>A0A101GLF2_9EURY</name>
<dbReference type="PANTHER" id="PTHR43278:SF1">
    <property type="entry name" value="IRON-SULFUR FLAVOPROTEIN MJ1083"/>
    <property type="match status" value="1"/>
</dbReference>
<evidence type="ECO:0000259" key="6">
    <source>
        <dbReference type="Pfam" id="PF03358"/>
    </source>
</evidence>
<keyword evidence="3" id="KW-0285">Flavoprotein</keyword>
<dbReference type="Proteomes" id="UP000054323">
    <property type="component" value="Unassembled WGS sequence"/>
</dbReference>
<evidence type="ECO:0000256" key="5">
    <source>
        <dbReference type="ARBA" id="ARBA00038292"/>
    </source>
</evidence>
<dbReference type="AlphaFoldDB" id="A0A101GLF2"/>
<dbReference type="EMBL" id="LGHE01000139">
    <property type="protein sequence ID" value="KUL00854.1"/>
    <property type="molecule type" value="Genomic_DNA"/>
</dbReference>
<sequence>MTLDVLAFATSPRRHGNSETLLDWVLAAMEEEGAAVEKIIVAEADIRPCRGCNVCEALNRCVQRDYMDYVHDRIVEADCIILASPIYCMGLASQAKALVDRTQVFRSRKYVLHLPIVPPERKGKRMGIFLATAGQNWDYVFDAAIPSVKCFFNVIDVGNKDLRYLMVNGVDEKGAIERHPTARRDAQALAREVIEHLREVGAA</sequence>
<dbReference type="GO" id="GO:0016491">
    <property type="term" value="F:oxidoreductase activity"/>
    <property type="evidence" value="ECO:0007669"/>
    <property type="project" value="InterPro"/>
</dbReference>
<dbReference type="Pfam" id="PF03358">
    <property type="entry name" value="FMN_red"/>
    <property type="match status" value="1"/>
</dbReference>
<evidence type="ECO:0000313" key="10">
    <source>
        <dbReference type="Proteomes" id="UP000054598"/>
    </source>
</evidence>
<evidence type="ECO:0000313" key="9">
    <source>
        <dbReference type="Proteomes" id="UP000054323"/>
    </source>
</evidence>
<feature type="domain" description="NADPH-dependent FMN reductase-like" evidence="6">
    <location>
        <begin position="4"/>
        <end position="110"/>
    </location>
</feature>
<dbReference type="InterPro" id="IPR005025">
    <property type="entry name" value="FMN_Rdtase-like_dom"/>
</dbReference>
<dbReference type="PANTHER" id="PTHR43278">
    <property type="entry name" value="NAD(P)H-DEPENDENT FMN-CONTAINING OXIDOREDUCTASE YWQN-RELATED"/>
    <property type="match status" value="1"/>
</dbReference>
<proteinExistence type="inferred from homology"/>
<evidence type="ECO:0000256" key="2">
    <source>
        <dbReference type="ARBA" id="ARBA00001966"/>
    </source>
</evidence>
<dbReference type="Proteomes" id="UP000054598">
    <property type="component" value="Unassembled WGS sequence"/>
</dbReference>
<dbReference type="PATRIC" id="fig|2198.3.peg.1140"/>
<dbReference type="SUPFAM" id="SSF52218">
    <property type="entry name" value="Flavoproteins"/>
    <property type="match status" value="1"/>
</dbReference>
<evidence type="ECO:0000313" key="7">
    <source>
        <dbReference type="EMBL" id="KUK60574.1"/>
    </source>
</evidence>
<evidence type="ECO:0000313" key="8">
    <source>
        <dbReference type="EMBL" id="KUL00854.1"/>
    </source>
</evidence>
<dbReference type="InterPro" id="IPR051796">
    <property type="entry name" value="ISF_SsuE-like"/>
</dbReference>
<comment type="cofactor">
    <cofactor evidence="2">
        <name>[4Fe-4S] cluster</name>
        <dbReference type="ChEBI" id="CHEBI:49883"/>
    </cofactor>
</comment>
<evidence type="ECO:0000256" key="4">
    <source>
        <dbReference type="ARBA" id="ARBA00022643"/>
    </source>
</evidence>
<reference evidence="9 10" key="2">
    <citation type="journal article" date="2015" name="MBio">
        <title>Genome-Resolved Metagenomic Analysis Reveals Roles for Candidate Phyla and Other Microbial Community Members in Biogeochemical Transformations in Oil Reservoirs.</title>
        <authorList>
            <person name="Hu P."/>
            <person name="Tom L."/>
            <person name="Singh A."/>
            <person name="Thomas B.C."/>
            <person name="Baker B.J."/>
            <person name="Piceno Y.M."/>
            <person name="Andersen G.L."/>
            <person name="Banfield J.F."/>
        </authorList>
    </citation>
    <scope>NUCLEOTIDE SEQUENCE [LARGE SCALE GENOMIC DNA]</scope>
</reference>
<comment type="caution">
    <text evidence="7">The sequence shown here is derived from an EMBL/GenBank/DDBJ whole genome shotgun (WGS) entry which is preliminary data.</text>
</comment>
<comment type="similarity">
    <text evidence="5">Belongs to the SsuE family. Isf subfamily.</text>
</comment>
<comment type="cofactor">
    <cofactor evidence="1">
        <name>FMN</name>
        <dbReference type="ChEBI" id="CHEBI:58210"/>
    </cofactor>
</comment>
<organism evidence="7 9">
    <name type="scientific">Methanoculleus marisnigri</name>
    <dbReference type="NCBI Taxonomy" id="2198"/>
    <lineage>
        <taxon>Archaea</taxon>
        <taxon>Methanobacteriati</taxon>
        <taxon>Methanobacteriota</taxon>
        <taxon>Stenosarchaea group</taxon>
        <taxon>Methanomicrobia</taxon>
        <taxon>Methanomicrobiales</taxon>
        <taxon>Methanomicrobiaceae</taxon>
        <taxon>Methanoculleus</taxon>
    </lineage>
</organism>
<protein>
    <submittedName>
        <fullName evidence="7">NADPH-dependent FMN reductase</fullName>
    </submittedName>
</protein>
<dbReference type="EMBL" id="LGGD01000225">
    <property type="protein sequence ID" value="KUK60574.1"/>
    <property type="molecule type" value="Genomic_DNA"/>
</dbReference>
<gene>
    <name evidence="7" type="ORF">XD82_1575</name>
    <name evidence="8" type="ORF">XE10_1256</name>
</gene>
<evidence type="ECO:0000256" key="1">
    <source>
        <dbReference type="ARBA" id="ARBA00001917"/>
    </source>
</evidence>
<evidence type="ECO:0000256" key="3">
    <source>
        <dbReference type="ARBA" id="ARBA00022630"/>
    </source>
</evidence>
<accession>A0A101GLF2</accession>
<reference evidence="7" key="1">
    <citation type="journal article" date="2015" name="MBio">
        <title>Genome-resolved metagenomic analysis reveals roles for candidate phyla and other microbial community members in biogeochemical transformations in oil reservoirs.</title>
        <authorList>
            <person name="Hu P."/>
            <person name="Tom L."/>
            <person name="Singh A."/>
            <person name="Thomas B.C."/>
            <person name="Baker B.J."/>
            <person name="Piceno Y.M."/>
            <person name="Andersen G.L."/>
            <person name="Banfield J.F."/>
        </authorList>
    </citation>
    <scope>NUCLEOTIDE SEQUENCE [LARGE SCALE GENOMIC DNA]</scope>
    <source>
        <strain evidence="7">62_101</strain>
        <strain evidence="8">63_41</strain>
    </source>
</reference>
<dbReference type="Gene3D" id="3.40.50.360">
    <property type="match status" value="1"/>
</dbReference>
<dbReference type="InterPro" id="IPR029039">
    <property type="entry name" value="Flavoprotein-like_sf"/>
</dbReference>